<accession>A0A7Y9ZMJ2</accession>
<dbReference type="Pfam" id="PF05076">
    <property type="entry name" value="SUFU"/>
    <property type="match status" value="1"/>
</dbReference>
<dbReference type="GO" id="GO:0005737">
    <property type="term" value="C:cytoplasm"/>
    <property type="evidence" value="ECO:0007669"/>
    <property type="project" value="TreeGrafter"/>
</dbReference>
<dbReference type="RefSeq" id="WP_207010524.1">
    <property type="nucleotide sequence ID" value="NZ_CP022295.1"/>
</dbReference>
<dbReference type="PANTHER" id="PTHR10928:SF2">
    <property type="entry name" value="SUPPRESSOR OF FUSED HOMOLOG"/>
    <property type="match status" value="1"/>
</dbReference>
<gene>
    <name evidence="2" type="ORF">BJ993_004128</name>
</gene>
<protein>
    <recommendedName>
        <fullName evidence="1">Suppressor of fused-like domain-containing protein</fullName>
    </recommendedName>
</protein>
<feature type="domain" description="Suppressor of fused-like" evidence="1">
    <location>
        <begin position="52"/>
        <end position="217"/>
    </location>
</feature>
<sequence>MMTKEEYLARAAAQDDWSPGWDAIDEAFAALYPGVEPAHLATLMPVRAMFGGPEHLDGVSFFPSPGGYQHLVTYGISNLYVDEESFGAEHSGWGYELTIKLRADDPDDCHWAAGSLGALARYTATSRRWFEPWQFVGGGANPLRVGSDTQLTSYLVVPDTEVPGIDTVHGRVDFLQLVGVTQGEFDWMAEGGPDRARELAERIAADDNPNLVTDLARTKTYV</sequence>
<evidence type="ECO:0000313" key="3">
    <source>
        <dbReference type="Proteomes" id="UP000562045"/>
    </source>
</evidence>
<dbReference type="PANTHER" id="PTHR10928">
    <property type="entry name" value="SUPPRESSOR OF FUSED"/>
    <property type="match status" value="1"/>
</dbReference>
<dbReference type="InterPro" id="IPR020941">
    <property type="entry name" value="SUFU-like_domain"/>
</dbReference>
<dbReference type="SUPFAM" id="SSF103359">
    <property type="entry name" value="Suppressor of Fused, N-terminal domain"/>
    <property type="match status" value="1"/>
</dbReference>
<comment type="caution">
    <text evidence="2">The sequence shown here is derived from an EMBL/GenBank/DDBJ whole genome shotgun (WGS) entry which is preliminary data.</text>
</comment>
<proteinExistence type="predicted"/>
<organism evidence="2 3">
    <name type="scientific">Nocardioides aromaticivorans</name>
    <dbReference type="NCBI Taxonomy" id="200618"/>
    <lineage>
        <taxon>Bacteria</taxon>
        <taxon>Bacillati</taxon>
        <taxon>Actinomycetota</taxon>
        <taxon>Actinomycetes</taxon>
        <taxon>Propionibacteriales</taxon>
        <taxon>Nocardioidaceae</taxon>
        <taxon>Nocardioides</taxon>
    </lineage>
</organism>
<dbReference type="AlphaFoldDB" id="A0A7Y9ZMJ2"/>
<dbReference type="InterPro" id="IPR037181">
    <property type="entry name" value="SUFU_N"/>
</dbReference>
<reference evidence="2 3" key="1">
    <citation type="submission" date="2020-07" db="EMBL/GenBank/DDBJ databases">
        <title>Sequencing the genomes of 1000 actinobacteria strains.</title>
        <authorList>
            <person name="Klenk H.-P."/>
        </authorList>
    </citation>
    <scope>NUCLEOTIDE SEQUENCE [LARGE SCALE GENOMIC DNA]</scope>
    <source>
        <strain evidence="2 3">DSM 15131</strain>
    </source>
</reference>
<evidence type="ECO:0000313" key="2">
    <source>
        <dbReference type="EMBL" id="NYI47048.1"/>
    </source>
</evidence>
<dbReference type="EMBL" id="JACBZM010000001">
    <property type="protein sequence ID" value="NYI47048.1"/>
    <property type="molecule type" value="Genomic_DNA"/>
</dbReference>
<evidence type="ECO:0000259" key="1">
    <source>
        <dbReference type="Pfam" id="PF05076"/>
    </source>
</evidence>
<dbReference type="InterPro" id="IPR007768">
    <property type="entry name" value="Suppressor_of_fused"/>
</dbReference>
<dbReference type="Proteomes" id="UP000562045">
    <property type="component" value="Unassembled WGS sequence"/>
</dbReference>
<name>A0A7Y9ZMJ2_9ACTN</name>